<dbReference type="PROSITE" id="PS50810">
    <property type="entry name" value="FRATAXIN_2"/>
    <property type="match status" value="1"/>
</dbReference>
<keyword evidence="9" id="KW-0408">Iron</keyword>
<dbReference type="PANTHER" id="PTHR16821:SF2">
    <property type="entry name" value="FRATAXIN, MITOCHONDRIAL"/>
    <property type="match status" value="1"/>
</dbReference>
<comment type="subcellular location">
    <subcellularLocation>
        <location evidence="1">Mitochondrion</location>
    </subcellularLocation>
</comment>
<evidence type="ECO:0000256" key="2">
    <source>
        <dbReference type="ARBA" id="ARBA00008183"/>
    </source>
</evidence>
<name>A0A0D0TIQ9_CRYGA</name>
<dbReference type="NCBIfam" id="TIGR03422">
    <property type="entry name" value="mito_frataxin"/>
    <property type="match status" value="1"/>
</dbReference>
<keyword evidence="7" id="KW-0809">Transit peptide</keyword>
<evidence type="ECO:0000256" key="11">
    <source>
        <dbReference type="ARBA" id="ARBA00023128"/>
    </source>
</evidence>
<dbReference type="GO" id="GO:0006826">
    <property type="term" value="P:iron ion transport"/>
    <property type="evidence" value="ECO:0007669"/>
    <property type="project" value="UniProtKB-KW"/>
</dbReference>
<evidence type="ECO:0000256" key="10">
    <source>
        <dbReference type="ARBA" id="ARBA00023065"/>
    </source>
</evidence>
<dbReference type="InterPro" id="IPR020895">
    <property type="entry name" value="Frataxin_CS"/>
</dbReference>
<dbReference type="SMART" id="SM01219">
    <property type="entry name" value="Frataxin_Cyay"/>
    <property type="match status" value="1"/>
</dbReference>
<dbReference type="GO" id="GO:0016226">
    <property type="term" value="P:iron-sulfur cluster assembly"/>
    <property type="evidence" value="ECO:0007669"/>
    <property type="project" value="InterPro"/>
</dbReference>
<comment type="catalytic activity">
    <reaction evidence="12">
        <text>4 Fe(2+) + O2 + 4 H(+) = 4 Fe(3+) + 2 H2O</text>
        <dbReference type="Rhea" id="RHEA:11148"/>
        <dbReference type="ChEBI" id="CHEBI:15377"/>
        <dbReference type="ChEBI" id="CHEBI:15378"/>
        <dbReference type="ChEBI" id="CHEBI:15379"/>
        <dbReference type="ChEBI" id="CHEBI:29033"/>
        <dbReference type="ChEBI" id="CHEBI:29034"/>
        <dbReference type="EC" id="1.16.3.1"/>
    </reaction>
</comment>
<sequence>MLSAKQNVTKYLRTLRPLTERSASPMIARSARGSPFLYLRTASSRAFVTSLPRQAQPPPPPPTSTLSHSEYEHVSERDMETLNESLEMFCEDFGNGNWEIEYSSGVLNLTLPPYGTYVLNKQPPNLQIWMSSPVSGPSRFEYVDGSWVHHRKEGVRLGELLSGELKEILEKSGNEEAAGGWEGVGLP</sequence>
<evidence type="ECO:0000313" key="13">
    <source>
        <dbReference type="EMBL" id="KIR46397.1"/>
    </source>
</evidence>
<evidence type="ECO:0000256" key="4">
    <source>
        <dbReference type="ARBA" id="ARBA00022434"/>
    </source>
</evidence>
<dbReference type="SUPFAM" id="SSF55387">
    <property type="entry name" value="Frataxin/Nqo15-like"/>
    <property type="match status" value="1"/>
</dbReference>
<dbReference type="GO" id="GO:0051537">
    <property type="term" value="F:2 iron, 2 sulfur cluster binding"/>
    <property type="evidence" value="ECO:0007669"/>
    <property type="project" value="TreeGrafter"/>
</dbReference>
<keyword evidence="6" id="KW-0410">Iron transport</keyword>
<accession>A0A0D0TIQ9</accession>
<dbReference type="Gene3D" id="3.30.920.10">
    <property type="entry name" value="Frataxin/CyaY"/>
    <property type="match status" value="1"/>
</dbReference>
<dbReference type="GO" id="GO:0008198">
    <property type="term" value="F:ferrous iron binding"/>
    <property type="evidence" value="ECO:0007669"/>
    <property type="project" value="TreeGrafter"/>
</dbReference>
<evidence type="ECO:0000256" key="6">
    <source>
        <dbReference type="ARBA" id="ARBA00022496"/>
    </source>
</evidence>
<dbReference type="EMBL" id="KN847984">
    <property type="protein sequence ID" value="KIR46397.1"/>
    <property type="molecule type" value="Genomic_DNA"/>
</dbReference>
<dbReference type="AlphaFoldDB" id="A0A0D0TIQ9"/>
<dbReference type="GO" id="GO:0006879">
    <property type="term" value="P:intracellular iron ion homeostasis"/>
    <property type="evidence" value="ECO:0007669"/>
    <property type="project" value="UniProtKB-KW"/>
</dbReference>
<evidence type="ECO:0000256" key="1">
    <source>
        <dbReference type="ARBA" id="ARBA00004173"/>
    </source>
</evidence>
<dbReference type="PROSITE" id="PS01344">
    <property type="entry name" value="FRATAXIN_1"/>
    <property type="match status" value="1"/>
</dbReference>
<evidence type="ECO:0000256" key="3">
    <source>
        <dbReference type="ARBA" id="ARBA00013107"/>
    </source>
</evidence>
<dbReference type="NCBIfam" id="TIGR03421">
    <property type="entry name" value="FeS_CyaY"/>
    <property type="match status" value="1"/>
</dbReference>
<dbReference type="PANTHER" id="PTHR16821">
    <property type="entry name" value="FRATAXIN"/>
    <property type="match status" value="1"/>
</dbReference>
<keyword evidence="5" id="KW-0813">Transport</keyword>
<dbReference type="GO" id="GO:0004322">
    <property type="term" value="F:ferroxidase activity"/>
    <property type="evidence" value="ECO:0007669"/>
    <property type="project" value="UniProtKB-EC"/>
</dbReference>
<proteinExistence type="inferred from homology"/>
<dbReference type="Pfam" id="PF01491">
    <property type="entry name" value="Frataxin_Cyay"/>
    <property type="match status" value="1"/>
</dbReference>
<keyword evidence="8" id="KW-0560">Oxidoreductase</keyword>
<organism evidence="13">
    <name type="scientific">Cryptococcus bacillisporus CA1280</name>
    <dbReference type="NCBI Taxonomy" id="1296109"/>
    <lineage>
        <taxon>Eukaryota</taxon>
        <taxon>Fungi</taxon>
        <taxon>Dikarya</taxon>
        <taxon>Basidiomycota</taxon>
        <taxon>Agaricomycotina</taxon>
        <taxon>Tremellomycetes</taxon>
        <taxon>Tremellales</taxon>
        <taxon>Cryptococcaceae</taxon>
        <taxon>Cryptococcus</taxon>
        <taxon>Cryptococcus gattii species complex</taxon>
    </lineage>
</organism>
<dbReference type="GO" id="GO:0005739">
    <property type="term" value="C:mitochondrion"/>
    <property type="evidence" value="ECO:0007669"/>
    <property type="project" value="UniProtKB-SubCell"/>
</dbReference>
<dbReference type="GO" id="GO:0034986">
    <property type="term" value="F:iron chaperone activity"/>
    <property type="evidence" value="ECO:0007669"/>
    <property type="project" value="TreeGrafter"/>
</dbReference>
<dbReference type="GO" id="GO:0008199">
    <property type="term" value="F:ferric iron binding"/>
    <property type="evidence" value="ECO:0007669"/>
    <property type="project" value="InterPro"/>
</dbReference>
<keyword evidence="11" id="KW-0496">Mitochondrion</keyword>
<dbReference type="OrthoDB" id="1897642at2759"/>
<dbReference type="InterPro" id="IPR017789">
    <property type="entry name" value="Frataxin"/>
</dbReference>
<gene>
    <name evidence="13" type="ORF">I312_04452</name>
</gene>
<dbReference type="InterPro" id="IPR036524">
    <property type="entry name" value="Frataxin/CyaY_sf"/>
</dbReference>
<dbReference type="InterPro" id="IPR002908">
    <property type="entry name" value="Frataxin/CyaY"/>
</dbReference>
<evidence type="ECO:0000256" key="8">
    <source>
        <dbReference type="ARBA" id="ARBA00023002"/>
    </source>
</evidence>
<dbReference type="EC" id="1.16.3.1" evidence="3"/>
<evidence type="ECO:0000256" key="5">
    <source>
        <dbReference type="ARBA" id="ARBA00022448"/>
    </source>
</evidence>
<comment type="similarity">
    <text evidence="2">Belongs to the frataxin family.</text>
</comment>
<evidence type="ECO:0000256" key="12">
    <source>
        <dbReference type="ARBA" id="ARBA00047990"/>
    </source>
</evidence>
<keyword evidence="10" id="KW-0406">Ion transport</keyword>
<reference evidence="13" key="1">
    <citation type="submission" date="2015-01" db="EMBL/GenBank/DDBJ databases">
        <title>The Genome Sequence of Cryptococcus gattii CA1280.</title>
        <authorList>
            <consortium name="The Broad Institute Genomics Platform"/>
            <person name="Cuomo C."/>
            <person name="Litvintseva A."/>
            <person name="Chen Y."/>
            <person name="Heitman J."/>
            <person name="Sun S."/>
            <person name="Springer D."/>
            <person name="Dromer F."/>
            <person name="Young S."/>
            <person name="Zeng Q."/>
            <person name="Gargeya S."/>
            <person name="Abouelleil A."/>
            <person name="Alvarado L."/>
            <person name="Chapman S.B."/>
            <person name="Gainer-Dewar J."/>
            <person name="Goldberg J."/>
            <person name="Griggs A."/>
            <person name="Gujja S."/>
            <person name="Hansen M."/>
            <person name="Howarth C."/>
            <person name="Imamovic A."/>
            <person name="Larimer J."/>
            <person name="Murphy C."/>
            <person name="Naylor J."/>
            <person name="Pearson M."/>
            <person name="Priest M."/>
            <person name="Roberts A."/>
            <person name="Saif S."/>
            <person name="Shea T."/>
            <person name="Sykes S."/>
            <person name="Wortman J."/>
            <person name="Nusbaum C."/>
            <person name="Birren B."/>
        </authorList>
    </citation>
    <scope>NUCLEOTIDE SEQUENCE [LARGE SCALE GENOMIC DNA]</scope>
    <source>
        <strain evidence="13">CA1280</strain>
    </source>
</reference>
<protein>
    <recommendedName>
        <fullName evidence="3">ferroxidase</fullName>
        <ecNumber evidence="3">1.16.3.1</ecNumber>
    </recommendedName>
</protein>
<dbReference type="HOGENOM" id="CLU_080880_2_4_1"/>
<evidence type="ECO:0000256" key="7">
    <source>
        <dbReference type="ARBA" id="ARBA00022946"/>
    </source>
</evidence>
<evidence type="ECO:0000256" key="9">
    <source>
        <dbReference type="ARBA" id="ARBA00023004"/>
    </source>
</evidence>
<keyword evidence="4" id="KW-0409">Iron storage</keyword>